<dbReference type="PANTHER" id="PTHR33734:SF22">
    <property type="entry name" value="MEMBRANE-BOUND LYTIC MUREIN TRANSGLYCOSYLASE D"/>
    <property type="match status" value="1"/>
</dbReference>
<keyword evidence="4" id="KW-1185">Reference proteome</keyword>
<comment type="caution">
    <text evidence="3">The sequence shown here is derived from an EMBL/GenBank/DDBJ whole genome shotgun (WGS) entry which is preliminary data.</text>
</comment>
<keyword evidence="1" id="KW-0732">Signal</keyword>
<dbReference type="GO" id="GO:0008932">
    <property type="term" value="F:lytic endotransglycosylase activity"/>
    <property type="evidence" value="ECO:0007669"/>
    <property type="project" value="TreeGrafter"/>
</dbReference>
<evidence type="ECO:0000313" key="3">
    <source>
        <dbReference type="EMBL" id="KON86152.1"/>
    </source>
</evidence>
<dbReference type="InterPro" id="IPR036779">
    <property type="entry name" value="LysM_dom_sf"/>
</dbReference>
<protein>
    <recommendedName>
        <fullName evidence="2">LysM domain-containing protein</fullName>
    </recommendedName>
</protein>
<name>A0A0M0G9D7_SPOGL</name>
<dbReference type="SMART" id="SM00257">
    <property type="entry name" value="LysM"/>
    <property type="match status" value="2"/>
</dbReference>
<dbReference type="PROSITE" id="PS51782">
    <property type="entry name" value="LYSM"/>
    <property type="match status" value="2"/>
</dbReference>
<accession>A0A0M0G9D7</accession>
<dbReference type="PANTHER" id="PTHR33734">
    <property type="entry name" value="LYSM DOMAIN-CONTAINING GPI-ANCHORED PROTEIN 2"/>
    <property type="match status" value="1"/>
</dbReference>
<gene>
    <name evidence="3" type="ORF">AF332_04485</name>
</gene>
<dbReference type="CDD" id="cd00118">
    <property type="entry name" value="LysM"/>
    <property type="match status" value="2"/>
</dbReference>
<dbReference type="Gene3D" id="3.10.350.10">
    <property type="entry name" value="LysM domain"/>
    <property type="match status" value="2"/>
</dbReference>
<sequence>METRKVRIQKEKRKKIKARGMAAASTIFAAALAASGFNASSNEAHALTGTYKVKRGDTLYKISREHDMTVKELKAVNKLKANTIYPGQTLEVRTERHTEEPFNKDTAVYTVVPGDTLWGIAKRYRMSVNELKTLNKLKSDMVLINQKLVIKGDIAKIKATIIGAADNFTVEFKNGNDYFTLKVPYGTAQFYQKMSGKEVLVLYKDEVLINIQ</sequence>
<reference evidence="4" key="1">
    <citation type="submission" date="2015-07" db="EMBL/GenBank/DDBJ databases">
        <title>Fjat-10036 dsm4.</title>
        <authorList>
            <person name="Liu B."/>
            <person name="Wang J."/>
            <person name="Zhu Y."/>
            <person name="Liu G."/>
            <person name="Chen Q."/>
            <person name="Chen Z."/>
            <person name="Lan J."/>
            <person name="Che J."/>
            <person name="Ge C."/>
            <person name="Shi H."/>
            <person name="Pan Z."/>
            <person name="Liu X."/>
        </authorList>
    </citation>
    <scope>NUCLEOTIDE SEQUENCE [LARGE SCALE GENOMIC DNA]</scope>
    <source>
        <strain evidence="4">DSM 4</strain>
    </source>
</reference>
<evidence type="ECO:0000259" key="2">
    <source>
        <dbReference type="PROSITE" id="PS51782"/>
    </source>
</evidence>
<evidence type="ECO:0000313" key="4">
    <source>
        <dbReference type="Proteomes" id="UP000037109"/>
    </source>
</evidence>
<dbReference type="AlphaFoldDB" id="A0A0M0G9D7"/>
<dbReference type="STRING" id="1459.AF332_04485"/>
<dbReference type="Proteomes" id="UP000037109">
    <property type="component" value="Unassembled WGS sequence"/>
</dbReference>
<organism evidence="3 4">
    <name type="scientific">Sporosarcina globispora</name>
    <name type="common">Bacillus globisporus</name>
    <dbReference type="NCBI Taxonomy" id="1459"/>
    <lineage>
        <taxon>Bacteria</taxon>
        <taxon>Bacillati</taxon>
        <taxon>Bacillota</taxon>
        <taxon>Bacilli</taxon>
        <taxon>Bacillales</taxon>
        <taxon>Caryophanaceae</taxon>
        <taxon>Sporosarcina</taxon>
    </lineage>
</organism>
<evidence type="ECO:0000256" key="1">
    <source>
        <dbReference type="SAM" id="SignalP"/>
    </source>
</evidence>
<proteinExistence type="predicted"/>
<dbReference type="RefSeq" id="WP_053433505.1">
    <property type="nucleotide sequence ID" value="NZ_LGUF01000007.1"/>
</dbReference>
<feature type="chain" id="PRO_5039045767" description="LysM domain-containing protein" evidence="1">
    <location>
        <begin position="34"/>
        <end position="212"/>
    </location>
</feature>
<dbReference type="EMBL" id="LGUF01000007">
    <property type="protein sequence ID" value="KON86152.1"/>
    <property type="molecule type" value="Genomic_DNA"/>
</dbReference>
<dbReference type="Pfam" id="PF01476">
    <property type="entry name" value="LysM"/>
    <property type="match status" value="2"/>
</dbReference>
<feature type="signal peptide" evidence="1">
    <location>
        <begin position="1"/>
        <end position="33"/>
    </location>
</feature>
<dbReference type="OrthoDB" id="2572716at2"/>
<dbReference type="PATRIC" id="fig|1459.3.peg.929"/>
<feature type="domain" description="LysM" evidence="2">
    <location>
        <begin position="107"/>
        <end position="150"/>
    </location>
</feature>
<feature type="domain" description="LysM" evidence="2">
    <location>
        <begin position="49"/>
        <end position="92"/>
    </location>
</feature>
<dbReference type="InterPro" id="IPR018392">
    <property type="entry name" value="LysM"/>
</dbReference>
<dbReference type="SUPFAM" id="SSF54106">
    <property type="entry name" value="LysM domain"/>
    <property type="match status" value="2"/>
</dbReference>